<keyword evidence="4" id="KW-1185">Reference proteome</keyword>
<dbReference type="EMBL" id="CAJPWZ010000565">
    <property type="protein sequence ID" value="CAG2196641.1"/>
    <property type="molecule type" value="Genomic_DNA"/>
</dbReference>
<keyword evidence="1" id="KW-0863">Zinc-finger</keyword>
<dbReference type="GO" id="GO:0008270">
    <property type="term" value="F:zinc ion binding"/>
    <property type="evidence" value="ECO:0007669"/>
    <property type="project" value="UniProtKB-KW"/>
</dbReference>
<dbReference type="PROSITE" id="PS50119">
    <property type="entry name" value="ZF_BBOX"/>
    <property type="match status" value="1"/>
</dbReference>
<dbReference type="InterPro" id="IPR000315">
    <property type="entry name" value="Znf_B-box"/>
</dbReference>
<reference evidence="3" key="1">
    <citation type="submission" date="2021-03" db="EMBL/GenBank/DDBJ databases">
        <authorList>
            <person name="Bekaert M."/>
        </authorList>
    </citation>
    <scope>NUCLEOTIDE SEQUENCE</scope>
</reference>
<keyword evidence="1" id="KW-0479">Metal-binding</keyword>
<dbReference type="AlphaFoldDB" id="A0A8S3QM56"/>
<evidence type="ECO:0000313" key="4">
    <source>
        <dbReference type="Proteomes" id="UP000683360"/>
    </source>
</evidence>
<feature type="domain" description="B box-type" evidence="2">
    <location>
        <begin position="34"/>
        <end position="76"/>
    </location>
</feature>
<dbReference type="Proteomes" id="UP000683360">
    <property type="component" value="Unassembled WGS sequence"/>
</dbReference>
<organism evidence="3 4">
    <name type="scientific">Mytilus edulis</name>
    <name type="common">Blue mussel</name>
    <dbReference type="NCBI Taxonomy" id="6550"/>
    <lineage>
        <taxon>Eukaryota</taxon>
        <taxon>Metazoa</taxon>
        <taxon>Spiralia</taxon>
        <taxon>Lophotrochozoa</taxon>
        <taxon>Mollusca</taxon>
        <taxon>Bivalvia</taxon>
        <taxon>Autobranchia</taxon>
        <taxon>Pteriomorphia</taxon>
        <taxon>Mytilida</taxon>
        <taxon>Mytiloidea</taxon>
        <taxon>Mytilidae</taxon>
        <taxon>Mytilinae</taxon>
        <taxon>Mytilus</taxon>
    </lineage>
</organism>
<comment type="caution">
    <text evidence="3">The sequence shown here is derived from an EMBL/GenBank/DDBJ whole genome shotgun (WGS) entry which is preliminary data.</text>
</comment>
<dbReference type="OrthoDB" id="6102849at2759"/>
<protein>
    <recommendedName>
        <fullName evidence="2">B box-type domain-containing protein</fullName>
    </recommendedName>
</protein>
<dbReference type="Pfam" id="PF00643">
    <property type="entry name" value="zf-B_box"/>
    <property type="match status" value="1"/>
</dbReference>
<evidence type="ECO:0000259" key="2">
    <source>
        <dbReference type="PROSITE" id="PS50119"/>
    </source>
</evidence>
<name>A0A8S3QM56_MYTED</name>
<dbReference type="InterPro" id="IPR015943">
    <property type="entry name" value="WD40/YVTN_repeat-like_dom_sf"/>
</dbReference>
<gene>
    <name evidence="3" type="ORF">MEDL_11505</name>
</gene>
<evidence type="ECO:0000313" key="3">
    <source>
        <dbReference type="EMBL" id="CAG2196641.1"/>
    </source>
</evidence>
<dbReference type="SUPFAM" id="SSF101898">
    <property type="entry name" value="NHL repeat"/>
    <property type="match status" value="1"/>
</dbReference>
<dbReference type="SUPFAM" id="SSF57845">
    <property type="entry name" value="B-box zinc-binding domain"/>
    <property type="match status" value="1"/>
</dbReference>
<dbReference type="Gene3D" id="2.130.10.10">
    <property type="entry name" value="YVTN repeat-like/Quinoprotein amine dehydrogenase"/>
    <property type="match status" value="1"/>
</dbReference>
<evidence type="ECO:0000256" key="1">
    <source>
        <dbReference type="PROSITE-ProRule" id="PRU00024"/>
    </source>
</evidence>
<sequence length="298" mass="33702">MCDKCKDGVHLKIGKDHKILNINDIGKQEDTIIFSEVKCDDHSNQACCLYCNTCNKFICPKCITTKVHNGHELIEEEDYNKGKVELKPKQKSEIKLEISKVYTTDLTNIHFIAVCSDGSMWMGDNVRSKLQHVKLRENRTEVITSLNTQIYGMAKTHSNNILVTTDETKLKLINTMTGEITDSRYDVKPLYPISVHVTSDHRVIIGANHVEELLPITRQGVVIVMDQEGKQLKEYEHVNHKKQLFRCVSEIGSPDTTFLDSKDFALSKSGTIYIGCVSVSDSPDITKANLYELNFSGF</sequence>
<accession>A0A8S3QM56</accession>
<keyword evidence="1" id="KW-0862">Zinc</keyword>
<proteinExistence type="predicted"/>
<dbReference type="Gene3D" id="3.30.160.60">
    <property type="entry name" value="Classic Zinc Finger"/>
    <property type="match status" value="1"/>
</dbReference>